<proteinExistence type="predicted"/>
<sequence>MDSGDMPKSEYWLHHLIAVEPRDSRNADGMERAEDAEETSSEHRCHRWRRGSEPADGRTAPLAGGERSGKGRRFRHFRFRRPPSRALFNLTYRGGAWRATARDRSPRAERPERRDSESPLAERRPEKVTLNLTLSSRAQRGAREDAGLRHGLWDRGLRQAARGRRAGVRSRLGGCDGSPGRSLSLAWPWFFPEIRLRSPRAEWRRRREGGKARTPGRTEGERTSRTLEGIDGVWKAGKGRCPGVEAVRGGTGYLQKELGPASWREERGIIWRRELPLLGHKATSLMLFQVLSIWGLLDN</sequence>
<organism evidence="2 3">
    <name type="scientific">Galeopterus variegatus</name>
    <name type="common">Malayan flying lemur</name>
    <name type="synonym">Cynocephalus variegatus</name>
    <dbReference type="NCBI Taxonomy" id="482537"/>
    <lineage>
        <taxon>Eukaryota</taxon>
        <taxon>Metazoa</taxon>
        <taxon>Chordata</taxon>
        <taxon>Craniata</taxon>
        <taxon>Vertebrata</taxon>
        <taxon>Euteleostomi</taxon>
        <taxon>Mammalia</taxon>
        <taxon>Eutheria</taxon>
        <taxon>Euarchontoglires</taxon>
        <taxon>Dermoptera</taxon>
        <taxon>Cynocephalidae</taxon>
        <taxon>Galeopterus</taxon>
    </lineage>
</organism>
<accession>A0ABM0S892</accession>
<feature type="region of interest" description="Disordered" evidence="1">
    <location>
        <begin position="99"/>
        <end position="128"/>
    </location>
</feature>
<name>A0ABM0S892_GALVR</name>
<feature type="region of interest" description="Disordered" evidence="1">
    <location>
        <begin position="20"/>
        <end position="78"/>
    </location>
</feature>
<reference evidence="3" key="1">
    <citation type="submission" date="2025-08" db="UniProtKB">
        <authorList>
            <consortium name="RefSeq"/>
        </authorList>
    </citation>
    <scope>IDENTIFICATION</scope>
</reference>
<evidence type="ECO:0000313" key="3">
    <source>
        <dbReference type="RefSeq" id="XP_008589083.1"/>
    </source>
</evidence>
<evidence type="ECO:0000256" key="1">
    <source>
        <dbReference type="SAM" id="MobiDB-lite"/>
    </source>
</evidence>
<evidence type="ECO:0000313" key="2">
    <source>
        <dbReference type="Proteomes" id="UP000694923"/>
    </source>
</evidence>
<dbReference type="RefSeq" id="XP_008589083.1">
    <property type="nucleotide sequence ID" value="XM_008590861.1"/>
</dbReference>
<keyword evidence="2" id="KW-1185">Reference proteome</keyword>
<feature type="compositionally biased region" description="Basic and acidic residues" evidence="1">
    <location>
        <begin position="100"/>
        <end position="127"/>
    </location>
</feature>
<protein>
    <submittedName>
        <fullName evidence="3">Uncharacterized protein LOC103606254</fullName>
    </submittedName>
</protein>
<dbReference type="Proteomes" id="UP000694923">
    <property type="component" value="Unplaced"/>
</dbReference>
<dbReference type="GeneID" id="103606254"/>
<gene>
    <name evidence="3" type="primary">LOC103606254</name>
</gene>
<feature type="compositionally biased region" description="Basic and acidic residues" evidence="1">
    <location>
        <begin position="20"/>
        <end position="33"/>
    </location>
</feature>